<dbReference type="EMBL" id="DXCC01000004">
    <property type="protein sequence ID" value="HIZ14649.1"/>
    <property type="molecule type" value="Genomic_DNA"/>
</dbReference>
<dbReference type="PIRSF" id="PIRSF028451">
    <property type="entry name" value="UCP028451"/>
    <property type="match status" value="1"/>
</dbReference>
<dbReference type="Proteomes" id="UP000824014">
    <property type="component" value="Unassembled WGS sequence"/>
</dbReference>
<reference evidence="1" key="2">
    <citation type="submission" date="2021-04" db="EMBL/GenBank/DDBJ databases">
        <authorList>
            <person name="Gilroy R."/>
        </authorList>
    </citation>
    <scope>NUCLEOTIDE SEQUENCE</scope>
    <source>
        <strain evidence="1">ChiHjej11B10-19426</strain>
    </source>
</reference>
<dbReference type="InterPro" id="IPR015996">
    <property type="entry name" value="UCP028451"/>
</dbReference>
<dbReference type="AlphaFoldDB" id="A0A9D2DD36"/>
<dbReference type="PANTHER" id="PTHR36452:SF1">
    <property type="entry name" value="DUF2461 DOMAIN-CONTAINING PROTEIN"/>
    <property type="match status" value="1"/>
</dbReference>
<dbReference type="Pfam" id="PF09365">
    <property type="entry name" value="DUF2461"/>
    <property type="match status" value="1"/>
</dbReference>
<evidence type="ECO:0000313" key="2">
    <source>
        <dbReference type="Proteomes" id="UP000824014"/>
    </source>
</evidence>
<evidence type="ECO:0000313" key="1">
    <source>
        <dbReference type="EMBL" id="HIZ14649.1"/>
    </source>
</evidence>
<comment type="caution">
    <text evidence="1">The sequence shown here is derived from an EMBL/GenBank/DDBJ whole genome shotgun (WGS) entry which is preliminary data.</text>
</comment>
<reference evidence="1" key="1">
    <citation type="journal article" date="2021" name="PeerJ">
        <title>Extensive microbial diversity within the chicken gut microbiome revealed by metagenomics and culture.</title>
        <authorList>
            <person name="Gilroy R."/>
            <person name="Ravi A."/>
            <person name="Getino M."/>
            <person name="Pursley I."/>
            <person name="Horton D.L."/>
            <person name="Alikhan N.F."/>
            <person name="Baker D."/>
            <person name="Gharbi K."/>
            <person name="Hall N."/>
            <person name="Watson M."/>
            <person name="Adriaenssens E.M."/>
            <person name="Foster-Nyarko E."/>
            <person name="Jarju S."/>
            <person name="Secka A."/>
            <person name="Antonio M."/>
            <person name="Oren A."/>
            <person name="Chaudhuri R.R."/>
            <person name="La Ragione R."/>
            <person name="Hildebrand F."/>
            <person name="Pallen M.J."/>
        </authorList>
    </citation>
    <scope>NUCLEOTIDE SEQUENCE</scope>
    <source>
        <strain evidence="1">ChiHjej11B10-19426</strain>
    </source>
</reference>
<dbReference type="NCBIfam" id="TIGR02453">
    <property type="entry name" value="TIGR02453 family protein"/>
    <property type="match status" value="1"/>
</dbReference>
<protein>
    <submittedName>
        <fullName evidence="1">DUF2461 domain-containing protein</fullName>
    </submittedName>
</protein>
<proteinExistence type="predicted"/>
<gene>
    <name evidence="1" type="ORF">H9816_01860</name>
</gene>
<dbReference type="PANTHER" id="PTHR36452">
    <property type="entry name" value="CHROMOSOME 12, WHOLE GENOME SHOTGUN SEQUENCE"/>
    <property type="match status" value="1"/>
</dbReference>
<organism evidence="1 2">
    <name type="scientific">Candidatus Tidjanibacter faecipullorum</name>
    <dbReference type="NCBI Taxonomy" id="2838766"/>
    <lineage>
        <taxon>Bacteria</taxon>
        <taxon>Pseudomonadati</taxon>
        <taxon>Bacteroidota</taxon>
        <taxon>Bacteroidia</taxon>
        <taxon>Bacteroidales</taxon>
        <taxon>Rikenellaceae</taxon>
        <taxon>Tidjanibacter</taxon>
    </lineage>
</organism>
<sequence>MEHVIAFLRELYRNNDRAWFAAHKEEYLRVKATVERFAAELIDGIAAFDDSVRGLGVNDCTYRIYRDTRFSPDKRPYKQHIGIFICPGGKKSGRSGYYFHIEPRHSDSETDSATGGHFLVTGLYRPEPRVLHSVREEMLYNGAQLEENIARAAREGFTLSRENQLKRQPLGFPTDTPYASYLRLRDVLLERPLSDAELTAPDLTTRTLAAFASTAGFCRQLNRAVEYALEEE</sequence>
<dbReference type="InterPro" id="IPR012808">
    <property type="entry name" value="CHP02453"/>
</dbReference>
<name>A0A9D2DD36_9BACT</name>
<accession>A0A9D2DD36</accession>